<organism evidence="1 2">
    <name type="scientific">Mycolicibacterium novocastrense</name>
    <name type="common">Mycobacterium novocastrense</name>
    <dbReference type="NCBI Taxonomy" id="59813"/>
    <lineage>
        <taxon>Bacteria</taxon>
        <taxon>Bacillati</taxon>
        <taxon>Actinomycetota</taxon>
        <taxon>Actinomycetes</taxon>
        <taxon>Mycobacteriales</taxon>
        <taxon>Mycobacteriaceae</taxon>
        <taxon>Mycolicibacterium</taxon>
    </lineage>
</organism>
<evidence type="ECO:0000313" key="1">
    <source>
        <dbReference type="EMBL" id="GAT07656.1"/>
    </source>
</evidence>
<evidence type="ECO:0000313" key="2">
    <source>
        <dbReference type="Proteomes" id="UP000069773"/>
    </source>
</evidence>
<sequence length="84" mass="9556">MTAYRFVTLTCNSCGEVFDTGQARSVREARTAACAEGWRYYQREDLCPRHFGYCFSEVAGWIYNPQISAQNAERAGYAYYPAST</sequence>
<dbReference type="EMBL" id="BCTA01000012">
    <property type="protein sequence ID" value="GAT07656.1"/>
    <property type="molecule type" value="Genomic_DNA"/>
</dbReference>
<protein>
    <submittedName>
        <fullName evidence="1">ABC-type dipeptide transport system, periplasmic component</fullName>
    </submittedName>
</protein>
<comment type="caution">
    <text evidence="1">The sequence shown here is derived from an EMBL/GenBank/DDBJ whole genome shotgun (WGS) entry which is preliminary data.</text>
</comment>
<proteinExistence type="predicted"/>
<accession>A0ABQ0KEJ5</accession>
<name>A0ABQ0KEJ5_MYCNV</name>
<keyword evidence="2" id="KW-1185">Reference proteome</keyword>
<reference evidence="1 2" key="1">
    <citation type="journal article" date="2016" name="Genome Announc.">
        <title>Draft Genome Sequences of Five Rapidly Growing Mycobacterium Species, M. thermoresistibile, M. fortuitum subsp. acetamidolyticum, M. canariasense, M. brisbanense, and M. novocastrense.</title>
        <authorList>
            <person name="Katahira K."/>
            <person name="Ogura Y."/>
            <person name="Gotoh Y."/>
            <person name="Hayashi T."/>
        </authorList>
    </citation>
    <scope>NUCLEOTIDE SEQUENCE [LARGE SCALE GENOMIC DNA]</scope>
    <source>
        <strain evidence="1 2">JCM18114</strain>
    </source>
</reference>
<gene>
    <name evidence="1" type="ORF">RMCN_0789</name>
</gene>
<dbReference type="Proteomes" id="UP000069773">
    <property type="component" value="Unassembled WGS sequence"/>
</dbReference>